<keyword evidence="4" id="KW-1185">Reference proteome</keyword>
<dbReference type="AlphaFoldDB" id="A0A451EQ34"/>
<dbReference type="InterPro" id="IPR000305">
    <property type="entry name" value="GIY-YIG_endonuc"/>
</dbReference>
<dbReference type="Gene3D" id="3.40.1440.10">
    <property type="entry name" value="GIY-YIG endonuclease"/>
    <property type="match status" value="1"/>
</dbReference>
<dbReference type="Pfam" id="PF01541">
    <property type="entry name" value="GIY-YIG"/>
    <property type="match status" value="1"/>
</dbReference>
<evidence type="ECO:0000313" key="3">
    <source>
        <dbReference type="EMBL" id="AZS51936.1"/>
    </source>
</evidence>
<dbReference type="InterPro" id="IPR035901">
    <property type="entry name" value="GIY-YIG_endonuc_sf"/>
</dbReference>
<sequence>MTENNTWYVYLVRTEHDKLYCGISNDPIARFYKHCNGTGAKFFASSKAVALVYIELCESKSHALKREYMIKQFSKNKKEQLVATNCSSHQLPFYNDHIS</sequence>
<dbReference type="PANTHER" id="PTHR34477:SF1">
    <property type="entry name" value="UPF0213 PROTEIN YHBQ"/>
    <property type="match status" value="1"/>
</dbReference>
<dbReference type="PANTHER" id="PTHR34477">
    <property type="entry name" value="UPF0213 PROTEIN YHBQ"/>
    <property type="match status" value="1"/>
</dbReference>
<protein>
    <submittedName>
        <fullName evidence="3">GIY-YIG nuclease family protein</fullName>
    </submittedName>
</protein>
<dbReference type="PROSITE" id="PS50164">
    <property type="entry name" value="GIY_YIG"/>
    <property type="match status" value="1"/>
</dbReference>
<gene>
    <name evidence="3" type="ORF">DM558_14685</name>
</gene>
<dbReference type="SUPFAM" id="SSF82771">
    <property type="entry name" value="GIY-YIG endonuclease"/>
    <property type="match status" value="1"/>
</dbReference>
<dbReference type="EMBL" id="CP029822">
    <property type="protein sequence ID" value="AZS51936.1"/>
    <property type="molecule type" value="Genomic_DNA"/>
</dbReference>
<dbReference type="Proteomes" id="UP000273143">
    <property type="component" value="Chromosome"/>
</dbReference>
<comment type="similarity">
    <text evidence="1">Belongs to the UPF0213 family.</text>
</comment>
<dbReference type="RefSeq" id="WP_127164606.1">
    <property type="nucleotide sequence ID" value="NZ_CP029822.1"/>
</dbReference>
<dbReference type="CDD" id="cd10456">
    <property type="entry name" value="GIY-YIG_UPF0213"/>
    <property type="match status" value="1"/>
</dbReference>
<organism evidence="3 4">
    <name type="scientific">Entomomonas moraniae</name>
    <dbReference type="NCBI Taxonomy" id="2213226"/>
    <lineage>
        <taxon>Bacteria</taxon>
        <taxon>Pseudomonadati</taxon>
        <taxon>Pseudomonadota</taxon>
        <taxon>Gammaproteobacteria</taxon>
        <taxon>Pseudomonadales</taxon>
        <taxon>Pseudomonadaceae</taxon>
        <taxon>Entomomonas</taxon>
    </lineage>
</organism>
<dbReference type="InterPro" id="IPR050190">
    <property type="entry name" value="UPF0213_domain"/>
</dbReference>
<evidence type="ECO:0000256" key="1">
    <source>
        <dbReference type="ARBA" id="ARBA00007435"/>
    </source>
</evidence>
<proteinExistence type="inferred from homology"/>
<dbReference type="KEGG" id="emo:DM558_14685"/>
<feature type="domain" description="GIY-YIG" evidence="2">
    <location>
        <begin position="5"/>
        <end position="80"/>
    </location>
</feature>
<evidence type="ECO:0000259" key="2">
    <source>
        <dbReference type="PROSITE" id="PS50164"/>
    </source>
</evidence>
<reference evidence="4" key="1">
    <citation type="submission" date="2018-06" db="EMBL/GenBank/DDBJ databases">
        <title>Complete genome of Pseudomonas insecticola strain QZS01.</title>
        <authorList>
            <person name="Wang J."/>
            <person name="Su Q."/>
        </authorList>
    </citation>
    <scope>NUCLEOTIDE SEQUENCE [LARGE SCALE GENOMIC DNA]</scope>
    <source>
        <strain evidence="4">QZS01</strain>
    </source>
</reference>
<evidence type="ECO:0000313" key="4">
    <source>
        <dbReference type="Proteomes" id="UP000273143"/>
    </source>
</evidence>
<accession>A0A451EQ34</accession>
<name>A0A451EQ34_9GAMM</name>